<keyword evidence="4" id="KW-1185">Reference proteome</keyword>
<dbReference type="Gene3D" id="3.30.420.10">
    <property type="entry name" value="Ribonuclease H-like superfamily/Ribonuclease H"/>
    <property type="match status" value="1"/>
</dbReference>
<dbReference type="STRING" id="1215104.GCA_000730585_01693"/>
<dbReference type="InterPro" id="IPR036397">
    <property type="entry name" value="RNaseH_sf"/>
</dbReference>
<dbReference type="InterPro" id="IPR001584">
    <property type="entry name" value="Integrase_cat-core"/>
</dbReference>
<dbReference type="RefSeq" id="WP_042127369.1">
    <property type="nucleotide sequence ID" value="NZ_FZOL01000030.1"/>
</dbReference>
<keyword evidence="1" id="KW-0175">Coiled coil</keyword>
<evidence type="ECO:0000256" key="1">
    <source>
        <dbReference type="SAM" id="Coils"/>
    </source>
</evidence>
<proteinExistence type="predicted"/>
<dbReference type="PROSITE" id="PS50994">
    <property type="entry name" value="INTEGRASE"/>
    <property type="match status" value="1"/>
</dbReference>
<dbReference type="PANTHER" id="PTHR35004">
    <property type="entry name" value="TRANSPOSASE RV3428C-RELATED"/>
    <property type="match status" value="1"/>
</dbReference>
<protein>
    <submittedName>
        <fullName evidence="3">Integrase core domain-containing protein</fullName>
    </submittedName>
</protein>
<dbReference type="SUPFAM" id="SSF53098">
    <property type="entry name" value="Ribonuclease H-like"/>
    <property type="match status" value="1"/>
</dbReference>
<name>A0A239L172_9PSED</name>
<organism evidence="3 4">
    <name type="scientific">Pseudomonas japonica</name>
    <dbReference type="NCBI Taxonomy" id="256466"/>
    <lineage>
        <taxon>Bacteria</taxon>
        <taxon>Pseudomonadati</taxon>
        <taxon>Pseudomonadota</taxon>
        <taxon>Gammaproteobacteria</taxon>
        <taxon>Pseudomonadales</taxon>
        <taxon>Pseudomonadaceae</taxon>
        <taxon>Pseudomonas</taxon>
    </lineage>
</organism>
<feature type="coiled-coil region" evidence="1">
    <location>
        <begin position="39"/>
        <end position="102"/>
    </location>
</feature>
<feature type="domain" description="Integrase catalytic" evidence="2">
    <location>
        <begin position="149"/>
        <end position="345"/>
    </location>
</feature>
<evidence type="ECO:0000313" key="4">
    <source>
        <dbReference type="Proteomes" id="UP000198407"/>
    </source>
</evidence>
<dbReference type="EMBL" id="FZOL01000030">
    <property type="protein sequence ID" value="SNT23294.1"/>
    <property type="molecule type" value="Genomic_DNA"/>
</dbReference>
<dbReference type="GO" id="GO:0003676">
    <property type="term" value="F:nucleic acid binding"/>
    <property type="evidence" value="ECO:0007669"/>
    <property type="project" value="InterPro"/>
</dbReference>
<sequence length="593" mass="65991">MTPIEIQLLSQIAERAAKAPHGQRTAVYKAGAAELGVSVQTLQRKLKEVSVRNQRKRRSDAGNSALPLEEARLISAVLLESIRANNKQLSTIERAVERLRSNNMILAGRADETTGEFKPLSNGAIARALRAYKLHPEQLLHDAPAVSLASKHPNHVWQIDASISTQFYLADDGAKAMDKAEFYDGKPGNLKKIERQRLWRYVVTDHTSGTLYLEYVLGAESAENLCNVLINAMQKRHEADPFHGVPWMLMTDPGAAMTSGLFRNLCRAMSIELIINQVGNARAKGQVEQAHNIVEREFESALKFQPAASLEQINEWAGKWMRYYNATSIHTRTRRTRYGVWQLITTDQLRLAPSVEVCRDLAVSTPEERTVTKLLRVPFRGAQFDVREVPGVMVGEKLLITRNCWRDQDTAIAVLVGEDGREQYHVIDRIGADQYGFAQTSAIIGEQYKRHAETPAQVSRKVLEQLATGTTCEAGAQAARKAKAVPFGGRIDPHKHVTDTVLPAYLPRCGTSLDVNAPDIELKPYSHVEAAKILRPRLGALWSSETFGWLQQRYPQGVPQDQLDVVEAELKRPVEVARTPLTLTLVRAAAGGE</sequence>
<gene>
    <name evidence="3" type="ORF">SAMN05444352_13041</name>
</gene>
<evidence type="ECO:0000313" key="3">
    <source>
        <dbReference type="EMBL" id="SNT23294.1"/>
    </source>
</evidence>
<reference evidence="4" key="1">
    <citation type="submission" date="2017-06" db="EMBL/GenBank/DDBJ databases">
        <authorList>
            <person name="Varghese N."/>
            <person name="Submissions S."/>
        </authorList>
    </citation>
    <scope>NUCLEOTIDE SEQUENCE [LARGE SCALE GENOMIC DNA]</scope>
    <source>
        <strain evidence="4">DSM 22348</strain>
    </source>
</reference>
<dbReference type="Proteomes" id="UP000198407">
    <property type="component" value="Unassembled WGS sequence"/>
</dbReference>
<dbReference type="InterPro" id="IPR012337">
    <property type="entry name" value="RNaseH-like_sf"/>
</dbReference>
<dbReference type="PANTHER" id="PTHR35004:SF7">
    <property type="entry name" value="INTEGRASE PROTEIN"/>
    <property type="match status" value="1"/>
</dbReference>
<dbReference type="GO" id="GO:0015074">
    <property type="term" value="P:DNA integration"/>
    <property type="evidence" value="ECO:0007669"/>
    <property type="project" value="InterPro"/>
</dbReference>
<dbReference type="OrthoDB" id="371334at2"/>
<evidence type="ECO:0000259" key="2">
    <source>
        <dbReference type="PROSITE" id="PS50994"/>
    </source>
</evidence>
<accession>A0A239L172</accession>
<dbReference type="AlphaFoldDB" id="A0A239L172"/>